<reference evidence="1" key="1">
    <citation type="submission" date="2015-08" db="UniProtKB">
        <authorList>
            <consortium name="WormBaseParasite"/>
        </authorList>
    </citation>
    <scope>IDENTIFICATION</scope>
</reference>
<sequence length="98" mass="11202">MAVFSILKTSITNSVNKMMNRKSKNVSLDKNELENINSSVSPQNQTRSKFFFWGNNNKCRVYTPLSTSNTSSEINSPDSSKSVFFQECITWPYIDEDC</sequence>
<accession>A0A0K0E1X9</accession>
<protein>
    <submittedName>
        <fullName evidence="1">Uncharacterized protein</fullName>
    </submittedName>
</protein>
<name>A0A0K0E1X9_STRER</name>
<organism evidence="1">
    <name type="scientific">Strongyloides stercoralis</name>
    <name type="common">Threadworm</name>
    <dbReference type="NCBI Taxonomy" id="6248"/>
    <lineage>
        <taxon>Eukaryota</taxon>
        <taxon>Metazoa</taxon>
        <taxon>Ecdysozoa</taxon>
        <taxon>Nematoda</taxon>
        <taxon>Chromadorea</taxon>
        <taxon>Rhabditida</taxon>
        <taxon>Tylenchina</taxon>
        <taxon>Panagrolaimomorpha</taxon>
        <taxon>Strongyloidoidea</taxon>
        <taxon>Strongyloididae</taxon>
        <taxon>Strongyloides</taxon>
    </lineage>
</organism>
<dbReference type="WBParaSite" id="SSTP_0000349800.1">
    <property type="protein sequence ID" value="SSTP_0000349800.1"/>
    <property type="gene ID" value="SSTP_0000349800"/>
</dbReference>
<evidence type="ECO:0000313" key="1">
    <source>
        <dbReference type="WBParaSite" id="SSTP_0000349800.1"/>
    </source>
</evidence>
<proteinExistence type="predicted"/>
<dbReference type="AlphaFoldDB" id="A0A0K0E1X9"/>